<reference evidence="1 2" key="1">
    <citation type="submission" date="2020-03" db="EMBL/GenBank/DDBJ databases">
        <title>Whole genome shotgun sequence of Phytohabitans flavus NBRC 107702.</title>
        <authorList>
            <person name="Komaki H."/>
            <person name="Tamura T."/>
        </authorList>
    </citation>
    <scope>NUCLEOTIDE SEQUENCE [LARGE SCALE GENOMIC DNA]</scope>
    <source>
        <strain evidence="1 2">NBRC 107702</strain>
    </source>
</reference>
<reference evidence="1 2" key="2">
    <citation type="submission" date="2020-03" db="EMBL/GenBank/DDBJ databases">
        <authorList>
            <person name="Ichikawa N."/>
            <person name="Kimura A."/>
            <person name="Kitahashi Y."/>
            <person name="Uohara A."/>
        </authorList>
    </citation>
    <scope>NUCLEOTIDE SEQUENCE [LARGE SCALE GENOMIC DNA]</scope>
    <source>
        <strain evidence="1 2">NBRC 107702</strain>
    </source>
</reference>
<dbReference type="Proteomes" id="UP000502508">
    <property type="component" value="Chromosome"/>
</dbReference>
<organism evidence="1 2">
    <name type="scientific">Phytohabitans flavus</name>
    <dbReference type="NCBI Taxonomy" id="1076124"/>
    <lineage>
        <taxon>Bacteria</taxon>
        <taxon>Bacillati</taxon>
        <taxon>Actinomycetota</taxon>
        <taxon>Actinomycetes</taxon>
        <taxon>Micromonosporales</taxon>
        <taxon>Micromonosporaceae</taxon>
    </lineage>
</organism>
<dbReference type="KEGG" id="pfla:Pflav_077360"/>
<gene>
    <name evidence="1" type="ORF">Pflav_077360</name>
</gene>
<protein>
    <recommendedName>
        <fullName evidence="3">Spread protein</fullName>
    </recommendedName>
</protein>
<evidence type="ECO:0000313" key="2">
    <source>
        <dbReference type="Proteomes" id="UP000502508"/>
    </source>
</evidence>
<dbReference type="EMBL" id="AP022870">
    <property type="protein sequence ID" value="BCB81326.1"/>
    <property type="molecule type" value="Genomic_DNA"/>
</dbReference>
<accession>A0A6F8Y5D3</accession>
<dbReference type="AlphaFoldDB" id="A0A6F8Y5D3"/>
<keyword evidence="2" id="KW-1185">Reference proteome</keyword>
<evidence type="ECO:0008006" key="3">
    <source>
        <dbReference type="Google" id="ProtNLM"/>
    </source>
</evidence>
<proteinExistence type="predicted"/>
<evidence type="ECO:0000313" key="1">
    <source>
        <dbReference type="EMBL" id="BCB81326.1"/>
    </source>
</evidence>
<dbReference type="RefSeq" id="WP_173041221.1">
    <property type="nucleotide sequence ID" value="NZ_AP022870.1"/>
</dbReference>
<sequence>MTRRYYRLRTPAGGPTTVRVTEGADLYLAVGSGRRRMYLTPDEAWALWRCLSEAVASTGEPPSWIRVHIAATKR</sequence>
<name>A0A6F8Y5D3_9ACTN</name>